<evidence type="ECO:0000313" key="4">
    <source>
        <dbReference type="Proteomes" id="UP000260351"/>
    </source>
</evidence>
<dbReference type="SUPFAM" id="SSF56219">
    <property type="entry name" value="DNase I-like"/>
    <property type="match status" value="1"/>
</dbReference>
<dbReference type="AlphaFoldDB" id="A0A3E1K855"/>
<name>A0A3E1K855_9GAMM</name>
<dbReference type="PANTHER" id="PTHR14859">
    <property type="entry name" value="CALCOFLUOR WHITE HYPERSENSITIVE PROTEIN PRECURSOR"/>
    <property type="match status" value="1"/>
</dbReference>
<evidence type="ECO:0000313" key="3">
    <source>
        <dbReference type="EMBL" id="RFF30157.1"/>
    </source>
</evidence>
<feature type="domain" description="Endonuclease/exonuclease/phosphatase" evidence="2">
    <location>
        <begin position="14"/>
        <end position="242"/>
    </location>
</feature>
<dbReference type="InterPro" id="IPR051916">
    <property type="entry name" value="GPI-anchor_lipid_remodeler"/>
</dbReference>
<dbReference type="Pfam" id="PF03372">
    <property type="entry name" value="Exo_endo_phos"/>
    <property type="match status" value="1"/>
</dbReference>
<dbReference type="Proteomes" id="UP000260351">
    <property type="component" value="Unassembled WGS sequence"/>
</dbReference>
<feature type="compositionally biased region" description="Polar residues" evidence="1">
    <location>
        <begin position="262"/>
        <end position="274"/>
    </location>
</feature>
<keyword evidence="4" id="KW-1185">Reference proteome</keyword>
<feature type="region of interest" description="Disordered" evidence="1">
    <location>
        <begin position="250"/>
        <end position="274"/>
    </location>
</feature>
<dbReference type="InterPro" id="IPR036691">
    <property type="entry name" value="Endo/exonu/phosph_ase_sf"/>
</dbReference>
<dbReference type="GO" id="GO:0016020">
    <property type="term" value="C:membrane"/>
    <property type="evidence" value="ECO:0007669"/>
    <property type="project" value="GOC"/>
</dbReference>
<dbReference type="InterPro" id="IPR005135">
    <property type="entry name" value="Endo/exonuclease/phosphatase"/>
</dbReference>
<dbReference type="PANTHER" id="PTHR14859:SF15">
    <property type="entry name" value="ENDONUCLEASE_EXONUCLEASE_PHOSPHATASE DOMAIN-CONTAINING PROTEIN"/>
    <property type="match status" value="1"/>
</dbReference>
<sequence>MIVVGGAGRQLKLLSYNIQAGTSTGRYREYVTRSWRQVLPNNQRVANLDSIAELVRDYDIVALQEVDCGSLRSGFLNQAKYLATHAQFPWWSHQGNRKVGIVAHAGNGLLSRIEPSEIEEHRLPGAIPGRGAMVVRFGAGEKALWLVVLHLALGRRARAQQLDYVASLVRSYPHVVVMGDFNSGPGSREVRSFCDKAGLVRPGEPVLTFPSWQPQRAIDHILVSPNMQISELRALPVTFSDHQPLSMTVDLGDDVALPGHSGSDQNQYPTEYSS</sequence>
<comment type="caution">
    <text evidence="3">The sequence shown here is derived from an EMBL/GenBank/DDBJ whole genome shotgun (WGS) entry which is preliminary data.</text>
</comment>
<evidence type="ECO:0000256" key="1">
    <source>
        <dbReference type="SAM" id="MobiDB-lite"/>
    </source>
</evidence>
<accession>A0A3E1K855</accession>
<dbReference type="Gene3D" id="3.60.10.10">
    <property type="entry name" value="Endonuclease/exonuclease/phosphatase"/>
    <property type="match status" value="1"/>
</dbReference>
<dbReference type="GO" id="GO:0006506">
    <property type="term" value="P:GPI anchor biosynthetic process"/>
    <property type="evidence" value="ECO:0007669"/>
    <property type="project" value="TreeGrafter"/>
</dbReference>
<organism evidence="3 4">
    <name type="scientific">Wenzhouxiangella sediminis</name>
    <dbReference type="NCBI Taxonomy" id="1792836"/>
    <lineage>
        <taxon>Bacteria</taxon>
        <taxon>Pseudomonadati</taxon>
        <taxon>Pseudomonadota</taxon>
        <taxon>Gammaproteobacteria</taxon>
        <taxon>Chromatiales</taxon>
        <taxon>Wenzhouxiangellaceae</taxon>
        <taxon>Wenzhouxiangella</taxon>
    </lineage>
</organism>
<dbReference type="OrthoDB" id="5293344at2"/>
<evidence type="ECO:0000259" key="2">
    <source>
        <dbReference type="Pfam" id="PF03372"/>
    </source>
</evidence>
<gene>
    <name evidence="3" type="ORF">DZC52_08745</name>
</gene>
<protein>
    <submittedName>
        <fullName evidence="3">EEP domain-containing protein</fullName>
    </submittedName>
</protein>
<proteinExistence type="predicted"/>
<reference evidence="3 4" key="1">
    <citation type="submission" date="2018-08" db="EMBL/GenBank/DDBJ databases">
        <title>Wenzhouxiangella salilacus sp. nov., a novel bacterium isolated from a saline lake in Xinjiang Province, China.</title>
        <authorList>
            <person name="Han S."/>
        </authorList>
    </citation>
    <scope>NUCLEOTIDE SEQUENCE [LARGE SCALE GENOMIC DNA]</scope>
    <source>
        <strain evidence="3 4">XDB06</strain>
    </source>
</reference>
<dbReference type="EMBL" id="QUZK01000037">
    <property type="protein sequence ID" value="RFF30157.1"/>
    <property type="molecule type" value="Genomic_DNA"/>
</dbReference>
<dbReference type="GO" id="GO:0003824">
    <property type="term" value="F:catalytic activity"/>
    <property type="evidence" value="ECO:0007669"/>
    <property type="project" value="InterPro"/>
</dbReference>